<reference evidence="3 4" key="1">
    <citation type="submission" date="2024-08" db="EMBL/GenBank/DDBJ databases">
        <authorList>
            <person name="Will J Nash"/>
            <person name="Angela Man"/>
            <person name="Seanna McTaggart"/>
            <person name="Kendall Baker"/>
            <person name="Tom Barker"/>
            <person name="Leah Catchpole"/>
            <person name="Alex Durrant"/>
            <person name="Karim Gharbi"/>
            <person name="Naomi Irish"/>
            <person name="Gemy Kaithakottil"/>
            <person name="Debby Ku"/>
            <person name="Aaliyah Providence"/>
            <person name="Felix Shaw"/>
            <person name="David Swarbreck"/>
            <person name="Chris Watkins"/>
            <person name="Ann M. McCartney"/>
            <person name="Giulio Formenti"/>
            <person name="Alice Mouton"/>
            <person name="Noel Vella"/>
            <person name="Bjorn M von Reumont"/>
            <person name="Adriana Vella"/>
            <person name="Wilfried Haerty"/>
        </authorList>
    </citation>
    <scope>NUCLEOTIDE SEQUENCE [LARGE SCALE GENOMIC DNA]</scope>
</reference>
<feature type="region of interest" description="Disordered" evidence="2">
    <location>
        <begin position="1"/>
        <end position="48"/>
    </location>
</feature>
<gene>
    <name evidence="3" type="ORF">XYLVIOL_LOCUS1939</name>
</gene>
<keyword evidence="4" id="KW-1185">Reference proteome</keyword>
<sequence length="487" mass="56031">MVTHKMIKKHKQSVKVMSDSKKQNAKLKSKLKSDKLNNKKLRQGRNTNIKNVQVNVENGKVENMKSDNKQLRKDVQEETNLIKKSVAKKYQKENINKVGNVQNADVKIDANSKKLKREKSTESDKVVKYALRKKLSTRNNVSDVQSNIKFNPHINTTSKIVKSQKRKRVDSTSKKEKSDCLNLNDLSKEHILQCISVIFHLTEEQLKNKNALFDDESQPVFMQVTCIRVPKTPRRCMRIPLPYTIVSPNDEVALFVGDLQRGRRKDYEPTVEHYEDLLRKHGCTRIKSIIPMNQVKTEYDQYELKRKLVDSYDYFLVDGKIAGHLSHLLGKEFYKKRKLPTSIRMQSKDLKHEVEYALRKSIMQIHSSGDTHIIQVGHTSMRKEEIVENILVTCSYLSKNYPGGWANIRSVRIKTPISLGLPIYMTLKNKNLVHVPVIKPKRPKAYHDVSGELTTAAGIAAVTVTPEGDITVVEKRRRVLSQDIKTK</sequence>
<protein>
    <recommendedName>
        <fullName evidence="5">Ribosomal protein L1</fullName>
    </recommendedName>
</protein>
<dbReference type="SUPFAM" id="SSF56808">
    <property type="entry name" value="Ribosomal protein L1"/>
    <property type="match status" value="1"/>
</dbReference>
<evidence type="ECO:0008006" key="5">
    <source>
        <dbReference type="Google" id="ProtNLM"/>
    </source>
</evidence>
<dbReference type="InterPro" id="IPR016095">
    <property type="entry name" value="Ribosomal_uL1_3-a/b-sand"/>
</dbReference>
<comment type="caution">
    <text evidence="3">The sequence shown here is derived from an EMBL/GenBank/DDBJ whole genome shotgun (WGS) entry which is preliminary data.</text>
</comment>
<dbReference type="EMBL" id="CAXAJV020001286">
    <property type="protein sequence ID" value="CAL7936006.1"/>
    <property type="molecule type" value="Genomic_DNA"/>
</dbReference>
<dbReference type="InterPro" id="IPR028364">
    <property type="entry name" value="Ribosomal_uL1/biogenesis"/>
</dbReference>
<feature type="compositionally biased region" description="Basic residues" evidence="2">
    <location>
        <begin position="1"/>
        <end position="13"/>
    </location>
</feature>
<name>A0ABP1N6U2_XYLVO</name>
<evidence type="ECO:0000313" key="3">
    <source>
        <dbReference type="EMBL" id="CAL7936006.1"/>
    </source>
</evidence>
<evidence type="ECO:0000313" key="4">
    <source>
        <dbReference type="Proteomes" id="UP001642520"/>
    </source>
</evidence>
<proteinExistence type="predicted"/>
<keyword evidence="1" id="KW-0175">Coiled coil</keyword>
<evidence type="ECO:0000256" key="1">
    <source>
        <dbReference type="SAM" id="Coils"/>
    </source>
</evidence>
<dbReference type="Pfam" id="PF00687">
    <property type="entry name" value="Ribosomal_L1"/>
    <property type="match status" value="1"/>
</dbReference>
<accession>A0ABP1N6U2</accession>
<dbReference type="CDD" id="cd00403">
    <property type="entry name" value="Ribosomal_L1"/>
    <property type="match status" value="1"/>
</dbReference>
<dbReference type="Gene3D" id="3.40.50.790">
    <property type="match status" value="1"/>
</dbReference>
<dbReference type="InterPro" id="IPR023674">
    <property type="entry name" value="Ribosomal_uL1-like"/>
</dbReference>
<organism evidence="3 4">
    <name type="scientific">Xylocopa violacea</name>
    <name type="common">Violet carpenter bee</name>
    <name type="synonym">Apis violacea</name>
    <dbReference type="NCBI Taxonomy" id="135666"/>
    <lineage>
        <taxon>Eukaryota</taxon>
        <taxon>Metazoa</taxon>
        <taxon>Ecdysozoa</taxon>
        <taxon>Arthropoda</taxon>
        <taxon>Hexapoda</taxon>
        <taxon>Insecta</taxon>
        <taxon>Pterygota</taxon>
        <taxon>Neoptera</taxon>
        <taxon>Endopterygota</taxon>
        <taxon>Hymenoptera</taxon>
        <taxon>Apocrita</taxon>
        <taxon>Aculeata</taxon>
        <taxon>Apoidea</taxon>
        <taxon>Anthophila</taxon>
        <taxon>Apidae</taxon>
        <taxon>Xylocopa</taxon>
        <taxon>Xylocopa</taxon>
    </lineage>
</organism>
<dbReference type="Proteomes" id="UP001642520">
    <property type="component" value="Unassembled WGS sequence"/>
</dbReference>
<feature type="coiled-coil region" evidence="1">
    <location>
        <begin position="54"/>
        <end position="88"/>
    </location>
</feature>
<evidence type="ECO:0000256" key="2">
    <source>
        <dbReference type="SAM" id="MobiDB-lite"/>
    </source>
</evidence>